<evidence type="ECO:0000313" key="5">
    <source>
        <dbReference type="Proteomes" id="UP000617634"/>
    </source>
</evidence>
<dbReference type="Gene3D" id="2.40.30.170">
    <property type="match status" value="1"/>
</dbReference>
<comment type="caution">
    <text evidence="4">The sequence shown here is derived from an EMBL/GenBank/DDBJ whole genome shotgun (WGS) entry which is preliminary data.</text>
</comment>
<feature type="domain" description="p-hydroxybenzoic acid efflux pump subunit AaeA-like beta-barrel" evidence="3">
    <location>
        <begin position="221"/>
        <end position="316"/>
    </location>
</feature>
<dbReference type="EMBL" id="JADZGI010000001">
    <property type="protein sequence ID" value="MBH0112081.1"/>
    <property type="molecule type" value="Genomic_DNA"/>
</dbReference>
<protein>
    <submittedName>
        <fullName evidence="4">HlyD family secretion protein</fullName>
    </submittedName>
</protein>
<feature type="region of interest" description="Disordered" evidence="1">
    <location>
        <begin position="124"/>
        <end position="157"/>
    </location>
</feature>
<dbReference type="InterPro" id="IPR050393">
    <property type="entry name" value="MFP_Efflux_Pump"/>
</dbReference>
<organism evidence="4 5">
    <name type="scientific">Novosphingobium aureum</name>
    <dbReference type="NCBI Taxonomy" id="2792964"/>
    <lineage>
        <taxon>Bacteria</taxon>
        <taxon>Pseudomonadati</taxon>
        <taxon>Pseudomonadota</taxon>
        <taxon>Alphaproteobacteria</taxon>
        <taxon>Sphingomonadales</taxon>
        <taxon>Sphingomonadaceae</taxon>
        <taxon>Novosphingobium</taxon>
    </lineage>
</organism>
<dbReference type="InterPro" id="IPR058634">
    <property type="entry name" value="AaeA-lik-b-barrel"/>
</dbReference>
<dbReference type="InterPro" id="IPR058625">
    <property type="entry name" value="MdtA-like_BSH"/>
</dbReference>
<reference evidence="4" key="1">
    <citation type="submission" date="2020-11" db="EMBL/GenBank/DDBJ databases">
        <title>Novosphingobium aureum sp. nov., a marine bacterium isolated from sediment of a salt flat.</title>
        <authorList>
            <person name="Yoo Y."/>
            <person name="Kim J.-J."/>
        </authorList>
    </citation>
    <scope>NUCLEOTIDE SEQUENCE</scope>
    <source>
        <strain evidence="4">YJ-S2-02</strain>
    </source>
</reference>
<dbReference type="Proteomes" id="UP000617634">
    <property type="component" value="Unassembled WGS sequence"/>
</dbReference>
<feature type="domain" description="Multidrug resistance protein MdtA-like barrel-sandwich hybrid" evidence="2">
    <location>
        <begin position="51"/>
        <end position="218"/>
    </location>
</feature>
<dbReference type="AlphaFoldDB" id="A0A931HA03"/>
<evidence type="ECO:0000313" key="4">
    <source>
        <dbReference type="EMBL" id="MBH0112081.1"/>
    </source>
</evidence>
<dbReference type="Gene3D" id="2.40.50.100">
    <property type="match status" value="1"/>
</dbReference>
<dbReference type="PANTHER" id="PTHR30367">
    <property type="entry name" value="P-HYDROXYBENZOIC ACID EFFLUX PUMP SUBUNIT AAEA-RELATED"/>
    <property type="match status" value="1"/>
</dbReference>
<dbReference type="SUPFAM" id="SSF111369">
    <property type="entry name" value="HlyD-like secretion proteins"/>
    <property type="match status" value="2"/>
</dbReference>
<keyword evidence="5" id="KW-1185">Reference proteome</keyword>
<feature type="compositionally biased region" description="Basic and acidic residues" evidence="1">
    <location>
        <begin position="138"/>
        <end position="157"/>
    </location>
</feature>
<dbReference type="PANTHER" id="PTHR30367:SF12">
    <property type="entry name" value="P-HYDROXYBENZOIC ACID EFFLUX PUMP SUBUNIT AAEA"/>
    <property type="match status" value="1"/>
</dbReference>
<dbReference type="Pfam" id="PF25917">
    <property type="entry name" value="BSH_RND"/>
    <property type="match status" value="1"/>
</dbReference>
<evidence type="ECO:0000256" key="1">
    <source>
        <dbReference type="SAM" id="MobiDB-lite"/>
    </source>
</evidence>
<accession>A0A931HA03</accession>
<dbReference type="RefSeq" id="WP_197160922.1">
    <property type="nucleotide sequence ID" value="NZ_JADZGI010000001.1"/>
</dbReference>
<name>A0A931HA03_9SPHN</name>
<evidence type="ECO:0000259" key="3">
    <source>
        <dbReference type="Pfam" id="PF25963"/>
    </source>
</evidence>
<sequence>MTPGTAERRRKLVSIALTCALVLVALWAGRSVFTYYQSDPWTRDGRIRADVVQVAPDVGGLVTAVHFDHDQKVRRGDILFEIDHARYTIALHEAEVAVQQAQAQLESARFSARRAGVSLAEARREEARDTGLGELLPSEERQRSQTRAGELEAARGEAEAQVGEAKARLAAARNALELARLDLARTRVVAPVDGYLSDINLRVGNYVEAGDAVLALVDTASLRVEGYFEETKLPHVHLGQKALIHAMGEDAPIRGHVVSIAAGIRDHDRIGSDDMLPAINPSFSWVRLPQRVPVRIHIDEAPRDLALISGRTVSVSLDMTGER</sequence>
<evidence type="ECO:0000259" key="2">
    <source>
        <dbReference type="Pfam" id="PF25917"/>
    </source>
</evidence>
<gene>
    <name evidence="4" type="ORF">I5E68_03820</name>
</gene>
<proteinExistence type="predicted"/>
<dbReference type="Pfam" id="PF25963">
    <property type="entry name" value="Beta-barrel_AAEA"/>
    <property type="match status" value="1"/>
</dbReference>